<dbReference type="EMBL" id="JYDQ01000159">
    <property type="protein sequence ID" value="KRY12681.1"/>
    <property type="molecule type" value="Genomic_DNA"/>
</dbReference>
<comment type="caution">
    <text evidence="1">The sequence shown here is derived from an EMBL/GenBank/DDBJ whole genome shotgun (WGS) entry which is preliminary data.</text>
</comment>
<organism evidence="1 2">
    <name type="scientific">Trichinella patagoniensis</name>
    <dbReference type="NCBI Taxonomy" id="990121"/>
    <lineage>
        <taxon>Eukaryota</taxon>
        <taxon>Metazoa</taxon>
        <taxon>Ecdysozoa</taxon>
        <taxon>Nematoda</taxon>
        <taxon>Enoplea</taxon>
        <taxon>Dorylaimia</taxon>
        <taxon>Trichinellida</taxon>
        <taxon>Trichinellidae</taxon>
        <taxon>Trichinella</taxon>
    </lineage>
</organism>
<dbReference type="Proteomes" id="UP000054783">
    <property type="component" value="Unassembled WGS sequence"/>
</dbReference>
<accession>A0A0V0ZK40</accession>
<evidence type="ECO:0000313" key="1">
    <source>
        <dbReference type="EMBL" id="KRY12681.1"/>
    </source>
</evidence>
<name>A0A0V0ZK40_9BILA</name>
<keyword evidence="2" id="KW-1185">Reference proteome</keyword>
<evidence type="ECO:0000313" key="2">
    <source>
        <dbReference type="Proteomes" id="UP000054783"/>
    </source>
</evidence>
<gene>
    <name evidence="1" type="ORF">T12_2511</name>
</gene>
<sequence length="70" mass="7946">MITDQKHLDSKQSNNLGMKRKLLISAQGVFWIPDLLEDKSSIECVLPFLRTSAVLTWECVDGHHAVVRLL</sequence>
<reference evidence="1 2" key="1">
    <citation type="submission" date="2015-01" db="EMBL/GenBank/DDBJ databases">
        <title>Evolution of Trichinella species and genotypes.</title>
        <authorList>
            <person name="Korhonen P.K."/>
            <person name="Edoardo P."/>
            <person name="Giuseppe L.R."/>
            <person name="Gasser R.B."/>
        </authorList>
    </citation>
    <scope>NUCLEOTIDE SEQUENCE [LARGE SCALE GENOMIC DNA]</scope>
    <source>
        <strain evidence="1">ISS2496</strain>
    </source>
</reference>
<protein>
    <submittedName>
        <fullName evidence="1">Uncharacterized protein</fullName>
    </submittedName>
</protein>
<proteinExistence type="predicted"/>
<dbReference type="AlphaFoldDB" id="A0A0V0ZK40"/>